<feature type="transmembrane region" description="Helical" evidence="1">
    <location>
        <begin position="180"/>
        <end position="202"/>
    </location>
</feature>
<feature type="transmembrane region" description="Helical" evidence="1">
    <location>
        <begin position="260"/>
        <end position="279"/>
    </location>
</feature>
<keyword evidence="1" id="KW-1133">Transmembrane helix</keyword>
<dbReference type="RefSeq" id="WP_379575769.1">
    <property type="nucleotide sequence ID" value="NZ_JBHUFV010000046.1"/>
</dbReference>
<gene>
    <name evidence="2" type="ORF">ACFSKW_29690</name>
</gene>
<keyword evidence="3" id="KW-1185">Reference proteome</keyword>
<feature type="transmembrane region" description="Helical" evidence="1">
    <location>
        <begin position="25"/>
        <end position="42"/>
    </location>
</feature>
<keyword evidence="1" id="KW-0472">Membrane</keyword>
<comment type="caution">
    <text evidence="2">The sequence shown here is derived from an EMBL/GenBank/DDBJ whole genome shotgun (WGS) entry which is preliminary data.</text>
</comment>
<feature type="transmembrane region" description="Helical" evidence="1">
    <location>
        <begin position="79"/>
        <end position="96"/>
    </location>
</feature>
<dbReference type="EMBL" id="JBHUFV010000046">
    <property type="protein sequence ID" value="MFD1935651.1"/>
    <property type="molecule type" value="Genomic_DNA"/>
</dbReference>
<reference evidence="3" key="1">
    <citation type="journal article" date="2019" name="Int. J. Syst. Evol. Microbiol.">
        <title>The Global Catalogue of Microorganisms (GCM) 10K type strain sequencing project: providing services to taxonomists for standard genome sequencing and annotation.</title>
        <authorList>
            <consortium name="The Broad Institute Genomics Platform"/>
            <consortium name="The Broad Institute Genome Sequencing Center for Infectious Disease"/>
            <person name="Wu L."/>
            <person name="Ma J."/>
        </authorList>
    </citation>
    <scope>NUCLEOTIDE SEQUENCE [LARGE SCALE GENOMIC DNA]</scope>
    <source>
        <strain evidence="3">ICMP 6774ER</strain>
    </source>
</reference>
<feature type="transmembrane region" description="Helical" evidence="1">
    <location>
        <begin position="48"/>
        <end position="67"/>
    </location>
</feature>
<evidence type="ECO:0000256" key="1">
    <source>
        <dbReference type="SAM" id="Phobius"/>
    </source>
</evidence>
<evidence type="ECO:0000313" key="3">
    <source>
        <dbReference type="Proteomes" id="UP001597368"/>
    </source>
</evidence>
<name>A0ABW4T4A4_9ACTN</name>
<evidence type="ECO:0000313" key="2">
    <source>
        <dbReference type="EMBL" id="MFD1935651.1"/>
    </source>
</evidence>
<dbReference type="Proteomes" id="UP001597368">
    <property type="component" value="Unassembled WGS sequence"/>
</dbReference>
<evidence type="ECO:0008006" key="4">
    <source>
        <dbReference type="Google" id="ProtNLM"/>
    </source>
</evidence>
<proteinExistence type="predicted"/>
<organism evidence="2 3">
    <name type="scientific">Nonomuraea mangrovi</name>
    <dbReference type="NCBI Taxonomy" id="2316207"/>
    <lineage>
        <taxon>Bacteria</taxon>
        <taxon>Bacillati</taxon>
        <taxon>Actinomycetota</taxon>
        <taxon>Actinomycetes</taxon>
        <taxon>Streptosporangiales</taxon>
        <taxon>Streptosporangiaceae</taxon>
        <taxon>Nonomuraea</taxon>
    </lineage>
</organism>
<feature type="transmembrane region" description="Helical" evidence="1">
    <location>
        <begin position="299"/>
        <end position="322"/>
    </location>
</feature>
<feature type="transmembrane region" description="Helical" evidence="1">
    <location>
        <begin position="155"/>
        <end position="174"/>
    </location>
</feature>
<sequence>MSQVERWFVRQGLPTLRLDDGRRDTLARMAPVLAFVGVTGLLERPLQNMVIVLYCVAAAGAFALRYWIGVTRRSVAVRWTRFASVCLYWASAIGMVEFSGPEVTVSAVGSVVILGTFFPVAYLATAYGLVPLAGRALLHVVRDVRDSVQLQARSLPLLLFLTLFFFFTGELWQLADRLSWWRESVVIGIFATVTVCASAARLREEIQQIEQRLSIPEMLSACRGTPLEGALDECAAAVPLTRRQSFNLLLLLAGRQLTQAAVVGVGMFLFFVSIGLVLIDPATMQQWIGSPPNPSNLIPVLPVALLRVSLLLAGFASMYFAISTMTDPHYRKEFFPPVIRELERALAVRAAYLTLMGRGGRSATGHARQAGS</sequence>
<feature type="transmembrane region" description="Helical" evidence="1">
    <location>
        <begin position="108"/>
        <end position="134"/>
    </location>
</feature>
<keyword evidence="1" id="KW-0812">Transmembrane</keyword>
<protein>
    <recommendedName>
        <fullName evidence="4">Integral membrane protein</fullName>
    </recommendedName>
</protein>
<accession>A0ABW4T4A4</accession>